<gene>
    <name evidence="1" type="ORF">U14_04250</name>
</gene>
<accession>A0A0S6W3M6</accession>
<proteinExistence type="predicted"/>
<reference evidence="1" key="1">
    <citation type="journal article" date="2015" name="PeerJ">
        <title>First genomic representation of candidate bacterial phylum KSB3 points to enhanced environmental sensing as a trigger of wastewater bulking.</title>
        <authorList>
            <person name="Sekiguchi Y."/>
            <person name="Ohashi A."/>
            <person name="Parks D.H."/>
            <person name="Yamauchi T."/>
            <person name="Tyson G.W."/>
            <person name="Hugenholtz P."/>
        </authorList>
    </citation>
    <scope>NUCLEOTIDE SEQUENCE [LARGE SCALE GENOMIC DNA]</scope>
</reference>
<dbReference type="AlphaFoldDB" id="A0A0S6W3M6"/>
<sequence length="32" mass="3511">MSVPNLVRKVSYIKLCLNSQTSEVLKTSEVSG</sequence>
<dbReference type="HOGENOM" id="CLU_3388171_0_0_0"/>
<evidence type="ECO:0000313" key="1">
    <source>
        <dbReference type="EMBL" id="GAK52991.1"/>
    </source>
</evidence>
<dbReference type="Proteomes" id="UP000030700">
    <property type="component" value="Unassembled WGS sequence"/>
</dbReference>
<keyword evidence="2" id="KW-1185">Reference proteome</keyword>
<organism evidence="1">
    <name type="scientific">Candidatus Moduliflexus flocculans</name>
    <dbReference type="NCBI Taxonomy" id="1499966"/>
    <lineage>
        <taxon>Bacteria</taxon>
        <taxon>Candidatus Moduliflexota</taxon>
        <taxon>Candidatus Moduliflexia</taxon>
        <taxon>Candidatus Moduliflexales</taxon>
        <taxon>Candidatus Moduliflexaceae</taxon>
    </lineage>
</organism>
<evidence type="ECO:0000313" key="2">
    <source>
        <dbReference type="Proteomes" id="UP000030700"/>
    </source>
</evidence>
<dbReference type="EMBL" id="DF820459">
    <property type="protein sequence ID" value="GAK52991.1"/>
    <property type="molecule type" value="Genomic_DNA"/>
</dbReference>
<name>A0A0S6W3M6_9BACT</name>
<protein>
    <submittedName>
        <fullName evidence="1">Uncharacterized protein</fullName>
    </submittedName>
</protein>